<protein>
    <submittedName>
        <fullName evidence="2">Uncharacterized protein</fullName>
    </submittedName>
</protein>
<proteinExistence type="predicted"/>
<accession>A0A2G5BL74</accession>
<dbReference type="EMBL" id="KZ303486">
    <property type="protein sequence ID" value="PIA19756.1"/>
    <property type="molecule type" value="Genomic_DNA"/>
</dbReference>
<dbReference type="OrthoDB" id="2342176at2759"/>
<feature type="signal peptide" evidence="1">
    <location>
        <begin position="1"/>
        <end position="17"/>
    </location>
</feature>
<keyword evidence="1" id="KW-0732">Signal</keyword>
<reference evidence="2 3" key="1">
    <citation type="journal article" date="2015" name="Genome Biol. Evol.">
        <title>Phylogenomic analyses indicate that early fungi evolved digesting cell walls of algal ancestors of land plants.</title>
        <authorList>
            <person name="Chang Y."/>
            <person name="Wang S."/>
            <person name="Sekimoto S."/>
            <person name="Aerts A.L."/>
            <person name="Choi C."/>
            <person name="Clum A."/>
            <person name="LaButti K.M."/>
            <person name="Lindquist E.A."/>
            <person name="Yee Ngan C."/>
            <person name="Ohm R.A."/>
            <person name="Salamov A.A."/>
            <person name="Grigoriev I.V."/>
            <person name="Spatafora J.W."/>
            <person name="Berbee M.L."/>
        </authorList>
    </citation>
    <scope>NUCLEOTIDE SEQUENCE [LARGE SCALE GENOMIC DNA]</scope>
    <source>
        <strain evidence="2 3">NRRL 1564</strain>
    </source>
</reference>
<sequence length="436" mass="45466">MLFKIGTIAALVGSVAAHMATIEPCPRFSPNCESKPKLPSDCSYDYNYIKSPVAPDSDVLCKNNSPWPEPVATWTAGQTVTVKFQPDGAAHGGGHCQFSLSYDGGKTFVVVHEELQYCFFGHASDDNTPKVLEYNFQLPANVPSSDKAIFAWTWVNAIGNREFYMNCADIAITGGSSPSYTGKQMVIANHNGYETIPEFNGDYTTGLSLYHNSPNITVGGGGYTVIVPTDNGADSGSGPAYSAPGAPVYSSAGPHVGRTAAGEASVSSVPVYSAPPVPTEEVPTTPAYSAPPIPTLEAPKAPEFSILPVPTEAASTTVPAYSTRPIPPQESSTEPVFSILPVPPAETSTEPVFSILPIPTEDASTSLPVYGAVPVDSNIGGPSAGCEHGATMCSSDGAGFQVCVWGTWTNTIGCSSGTVCQQTSDSEITCGWPTAN</sequence>
<keyword evidence="3" id="KW-1185">Reference proteome</keyword>
<gene>
    <name evidence="2" type="ORF">COEREDRAFT_79034</name>
</gene>
<dbReference type="PANTHER" id="PTHR36182">
    <property type="entry name" value="PROTEIN, PUTATIVE (AFU_ORTHOLOGUE AFUA_6G10930)-RELATED"/>
    <property type="match status" value="1"/>
</dbReference>
<evidence type="ECO:0000313" key="2">
    <source>
        <dbReference type="EMBL" id="PIA19756.1"/>
    </source>
</evidence>
<dbReference type="Proteomes" id="UP000242474">
    <property type="component" value="Unassembled WGS sequence"/>
</dbReference>
<dbReference type="STRING" id="763665.A0A2G5BL74"/>
<evidence type="ECO:0000256" key="1">
    <source>
        <dbReference type="SAM" id="SignalP"/>
    </source>
</evidence>
<dbReference type="AlphaFoldDB" id="A0A2G5BL74"/>
<evidence type="ECO:0000313" key="3">
    <source>
        <dbReference type="Proteomes" id="UP000242474"/>
    </source>
</evidence>
<dbReference type="Gene3D" id="2.70.50.70">
    <property type="match status" value="1"/>
</dbReference>
<dbReference type="PANTHER" id="PTHR36182:SF1">
    <property type="entry name" value="PROTEIN, PUTATIVE (AFU_ORTHOLOGUE AFUA_6G10930)-RELATED"/>
    <property type="match status" value="1"/>
</dbReference>
<feature type="chain" id="PRO_5013572783" evidence="1">
    <location>
        <begin position="18"/>
        <end position="436"/>
    </location>
</feature>
<organism evidence="2 3">
    <name type="scientific">Coemansia reversa (strain ATCC 12441 / NRRL 1564)</name>
    <dbReference type="NCBI Taxonomy" id="763665"/>
    <lineage>
        <taxon>Eukaryota</taxon>
        <taxon>Fungi</taxon>
        <taxon>Fungi incertae sedis</taxon>
        <taxon>Zoopagomycota</taxon>
        <taxon>Kickxellomycotina</taxon>
        <taxon>Kickxellomycetes</taxon>
        <taxon>Kickxellales</taxon>
        <taxon>Kickxellaceae</taxon>
        <taxon>Coemansia</taxon>
    </lineage>
</organism>
<name>A0A2G5BL74_COERN</name>